<gene>
    <name evidence="1" type="ORF">GSOID_T00026427001</name>
</gene>
<evidence type="ECO:0000313" key="1">
    <source>
        <dbReference type="EMBL" id="CBY42709.1"/>
    </source>
</evidence>
<dbReference type="Proteomes" id="UP000011014">
    <property type="component" value="Unassembled WGS sequence"/>
</dbReference>
<reference evidence="1" key="1">
    <citation type="journal article" date="2010" name="Science">
        <title>Plasticity of animal genome architecture unmasked by rapid evolution of a pelagic tunicate.</title>
        <authorList>
            <person name="Denoeud F."/>
            <person name="Henriet S."/>
            <person name="Mungpakdee S."/>
            <person name="Aury J.M."/>
            <person name="Da Silva C."/>
            <person name="Brinkmann H."/>
            <person name="Mikhaleva J."/>
            <person name="Olsen L.C."/>
            <person name="Jubin C."/>
            <person name="Canestro C."/>
            <person name="Bouquet J.M."/>
            <person name="Danks G."/>
            <person name="Poulain J."/>
            <person name="Campsteijn C."/>
            <person name="Adamski M."/>
            <person name="Cross I."/>
            <person name="Yadetie F."/>
            <person name="Muffato M."/>
            <person name="Louis A."/>
            <person name="Butcher S."/>
            <person name="Tsagkogeorga G."/>
            <person name="Konrad A."/>
            <person name="Singh S."/>
            <person name="Jensen M.F."/>
            <person name="Cong E.H."/>
            <person name="Eikeseth-Otteraa H."/>
            <person name="Noel B."/>
            <person name="Anthouard V."/>
            <person name="Porcel B.M."/>
            <person name="Kachouri-Lafond R."/>
            <person name="Nishino A."/>
            <person name="Ugolini M."/>
            <person name="Chourrout P."/>
            <person name="Nishida H."/>
            <person name="Aasland R."/>
            <person name="Huzurbazar S."/>
            <person name="Westhof E."/>
            <person name="Delsuc F."/>
            <person name="Lehrach H."/>
            <person name="Reinhardt R."/>
            <person name="Weissenbach J."/>
            <person name="Roy S.W."/>
            <person name="Artiguenave F."/>
            <person name="Postlethwait J.H."/>
            <person name="Manak J.R."/>
            <person name="Thompson E.M."/>
            <person name="Jaillon O."/>
            <person name="Du Pasquier L."/>
            <person name="Boudinot P."/>
            <person name="Liberles D.A."/>
            <person name="Volff J.N."/>
            <person name="Philippe H."/>
            <person name="Lenhard B."/>
            <person name="Roest Crollius H."/>
            <person name="Wincker P."/>
            <person name="Chourrout D."/>
        </authorList>
    </citation>
    <scope>NUCLEOTIDE SEQUENCE [LARGE SCALE GENOMIC DNA]</scope>
</reference>
<organism evidence="1">
    <name type="scientific">Oikopleura dioica</name>
    <name type="common">Tunicate</name>
    <dbReference type="NCBI Taxonomy" id="34765"/>
    <lineage>
        <taxon>Eukaryota</taxon>
        <taxon>Metazoa</taxon>
        <taxon>Chordata</taxon>
        <taxon>Tunicata</taxon>
        <taxon>Appendicularia</taxon>
        <taxon>Copelata</taxon>
        <taxon>Oikopleuridae</taxon>
        <taxon>Oikopleura</taxon>
    </lineage>
</organism>
<proteinExistence type="predicted"/>
<dbReference type="EMBL" id="FN657427">
    <property type="protein sequence ID" value="CBY42709.1"/>
    <property type="molecule type" value="Genomic_DNA"/>
</dbReference>
<accession>E4Z4T1</accession>
<name>E4Z4T1_OIKDI</name>
<sequence>MAIEIKKGYLKIFLITMLDTLLENNTRMKNMYMDIYAAAKSCSYTDAAAMIYANIYVKSVCTNRSRGFASQEASLSGQVEAYNYVKKCFEDMGKNWLVNGAADPGLHLTATPAVSEPKFQGLIVPSSSILKWNHQLPELPASMSFQTTYNSPLQNHERIHQNILPKKEHPQIKCEAEEMAILEEVKPPSVYTLPRDDAMFGSWPFECEPELYGYVNDPEEEHELFAMFEPHMIFNEFNRMEKMKQVQATVKLEPKSEYSPSLSKSHQQFSFEEPSVKTEPGEWKTENCNLAQCLPVQCDIVKPKMMKLFDGTVILNGQPQLIKKRLSSDKQSFQRLPAYLKLVFEILNSSLNRF</sequence>
<dbReference type="AlphaFoldDB" id="E4Z4T1"/>
<protein>
    <submittedName>
        <fullName evidence="1">Uncharacterized protein</fullName>
    </submittedName>
</protein>